<dbReference type="SUPFAM" id="SSF109998">
    <property type="entry name" value="Triger factor/SurA peptide-binding domain-like"/>
    <property type="match status" value="1"/>
</dbReference>
<organism evidence="1 2">
    <name type="scientific">Phascolarctobacterium succinatutens</name>
    <dbReference type="NCBI Taxonomy" id="626940"/>
    <lineage>
        <taxon>Bacteria</taxon>
        <taxon>Bacillati</taxon>
        <taxon>Bacillota</taxon>
        <taxon>Negativicutes</taxon>
        <taxon>Acidaminococcales</taxon>
        <taxon>Acidaminococcaceae</taxon>
        <taxon>Phascolarctobacterium</taxon>
    </lineage>
</organism>
<dbReference type="Proteomes" id="UP000186777">
    <property type="component" value="Unassembled WGS sequence"/>
</dbReference>
<sequence>MMNIFQMMQMVQQAGNPMGLMQQFAGQNPLMSRAMQMGQGKSPEQIQNIVRNLAKQKGMNDEQLNQFLNQFGLKLQ</sequence>
<dbReference type="InterPro" id="IPR027304">
    <property type="entry name" value="Trigger_fact/SurA_dom_sf"/>
</dbReference>
<dbReference type="AlphaFoldDB" id="A0A1Q6R2H2"/>
<dbReference type="EMBL" id="MNTG01000044">
    <property type="protein sequence ID" value="OLA36571.1"/>
    <property type="molecule type" value="Genomic_DNA"/>
</dbReference>
<proteinExistence type="predicted"/>
<name>A0A1Q6R2H2_9FIRM</name>
<accession>A0A1Q6R2H2</accession>
<gene>
    <name evidence="1" type="ORF">BHW43_09680</name>
</gene>
<dbReference type="STRING" id="626940.BHW43_09680"/>
<comment type="caution">
    <text evidence="1">The sequence shown here is derived from an EMBL/GenBank/DDBJ whole genome shotgun (WGS) entry which is preliminary data.</text>
</comment>
<protein>
    <submittedName>
        <fullName evidence="1">Uncharacterized protein</fullName>
    </submittedName>
</protein>
<dbReference type="RefSeq" id="WP_303680390.1">
    <property type="nucleotide sequence ID" value="NZ_MNTG01000044.1"/>
</dbReference>
<reference evidence="1 2" key="1">
    <citation type="journal article" date="2016" name="Nat. Biotechnol.">
        <title>Measurement of bacterial replication rates in microbial communities.</title>
        <authorList>
            <person name="Brown C.T."/>
            <person name="Olm M.R."/>
            <person name="Thomas B.C."/>
            <person name="Banfield J.F."/>
        </authorList>
    </citation>
    <scope>NUCLEOTIDE SEQUENCE [LARGE SCALE GENOMIC DNA]</scope>
    <source>
        <strain evidence="1">46_33</strain>
    </source>
</reference>
<evidence type="ECO:0000313" key="1">
    <source>
        <dbReference type="EMBL" id="OLA36571.1"/>
    </source>
</evidence>
<evidence type="ECO:0000313" key="2">
    <source>
        <dbReference type="Proteomes" id="UP000186777"/>
    </source>
</evidence>